<reference evidence="8" key="1">
    <citation type="submission" date="2017-05" db="EMBL/GenBank/DDBJ databases">
        <title>Complete and WGS of Bordetella genogroups.</title>
        <authorList>
            <person name="Spilker T."/>
            <person name="Lipuma J."/>
        </authorList>
    </citation>
    <scope>NUCLEOTIDE SEQUENCE [LARGE SCALE GENOMIC DNA]</scope>
    <source>
        <strain evidence="8">AU16122</strain>
    </source>
</reference>
<dbReference type="InterPro" id="IPR036271">
    <property type="entry name" value="Tet_transcr_reg_TetR-rel_C_sf"/>
</dbReference>
<dbReference type="RefSeq" id="WP_094854596.1">
    <property type="nucleotide sequence ID" value="NZ_NEVM01000005.1"/>
</dbReference>
<feature type="DNA-binding region" description="H-T-H motif" evidence="4">
    <location>
        <begin position="43"/>
        <end position="62"/>
    </location>
</feature>
<dbReference type="Proteomes" id="UP000216020">
    <property type="component" value="Unassembled WGS sequence"/>
</dbReference>
<evidence type="ECO:0000256" key="2">
    <source>
        <dbReference type="ARBA" id="ARBA00023125"/>
    </source>
</evidence>
<evidence type="ECO:0000256" key="1">
    <source>
        <dbReference type="ARBA" id="ARBA00023015"/>
    </source>
</evidence>
<feature type="domain" description="HTH tetR-type" evidence="6">
    <location>
        <begin position="20"/>
        <end position="80"/>
    </location>
</feature>
<keyword evidence="3" id="KW-0804">Transcription</keyword>
<keyword evidence="2 4" id="KW-0238">DNA-binding</keyword>
<keyword evidence="1" id="KW-0805">Transcription regulation</keyword>
<evidence type="ECO:0000313" key="8">
    <source>
        <dbReference type="Proteomes" id="UP000216020"/>
    </source>
</evidence>
<dbReference type="PROSITE" id="PS50977">
    <property type="entry name" value="HTH_TETR_2"/>
    <property type="match status" value="1"/>
</dbReference>
<evidence type="ECO:0000256" key="3">
    <source>
        <dbReference type="ARBA" id="ARBA00023163"/>
    </source>
</evidence>
<dbReference type="AlphaFoldDB" id="A0A261S5T3"/>
<keyword evidence="8" id="KW-1185">Reference proteome</keyword>
<evidence type="ECO:0000256" key="4">
    <source>
        <dbReference type="PROSITE-ProRule" id="PRU00335"/>
    </source>
</evidence>
<sequence length="224" mass="24470">MKTPSSNPSPTPSQEDAKPPRAAERIQRTAAELFYREGIRAVGVDEIVNRAGATKPSLYRSFGSKDELAAAYLRDYECRFYERFEEAIAPHRGDPRAQLIAYFTYIAERTASPAYRGCGLTNAAVEYPRTQDDAAPHPARQVAEDNKREVRRIFRDMAAAAGVRDAEGLGDALLLILEGCFVTVQLFEADGHRPSRAAPAAARRLIDAYLAESGPAGEDAGPAK</sequence>
<dbReference type="EMBL" id="NEVM01000005">
    <property type="protein sequence ID" value="OZI32347.1"/>
    <property type="molecule type" value="Genomic_DNA"/>
</dbReference>
<dbReference type="PRINTS" id="PR00455">
    <property type="entry name" value="HTHTETR"/>
</dbReference>
<dbReference type="SUPFAM" id="SSF48498">
    <property type="entry name" value="Tetracyclin repressor-like, C-terminal domain"/>
    <property type="match status" value="1"/>
</dbReference>
<dbReference type="InterPro" id="IPR009057">
    <property type="entry name" value="Homeodomain-like_sf"/>
</dbReference>
<dbReference type="Gene3D" id="1.10.357.10">
    <property type="entry name" value="Tetracycline Repressor, domain 2"/>
    <property type="match status" value="1"/>
</dbReference>
<feature type="region of interest" description="Disordered" evidence="5">
    <location>
        <begin position="1"/>
        <end position="22"/>
    </location>
</feature>
<evidence type="ECO:0000256" key="5">
    <source>
        <dbReference type="SAM" id="MobiDB-lite"/>
    </source>
</evidence>
<protein>
    <recommendedName>
        <fullName evidence="6">HTH tetR-type domain-containing protein</fullName>
    </recommendedName>
</protein>
<dbReference type="PANTHER" id="PTHR47506:SF3">
    <property type="entry name" value="HTH-TYPE TRANSCRIPTIONAL REGULATOR LMRA"/>
    <property type="match status" value="1"/>
</dbReference>
<dbReference type="GO" id="GO:0003677">
    <property type="term" value="F:DNA binding"/>
    <property type="evidence" value="ECO:0007669"/>
    <property type="project" value="UniProtKB-UniRule"/>
</dbReference>
<accession>A0A261S5T3</accession>
<dbReference type="OrthoDB" id="116240at2"/>
<comment type="caution">
    <text evidence="7">The sequence shown here is derived from an EMBL/GenBank/DDBJ whole genome shotgun (WGS) entry which is preliminary data.</text>
</comment>
<dbReference type="PANTHER" id="PTHR47506">
    <property type="entry name" value="TRANSCRIPTIONAL REGULATORY PROTEIN"/>
    <property type="match status" value="1"/>
</dbReference>
<evidence type="ECO:0000313" key="7">
    <source>
        <dbReference type="EMBL" id="OZI32347.1"/>
    </source>
</evidence>
<gene>
    <name evidence="7" type="ORF">CAL29_19040</name>
</gene>
<dbReference type="InterPro" id="IPR001647">
    <property type="entry name" value="HTH_TetR"/>
</dbReference>
<organism evidence="7 8">
    <name type="scientific">Bordetella genomosp. 10</name>
    <dbReference type="NCBI Taxonomy" id="1416804"/>
    <lineage>
        <taxon>Bacteria</taxon>
        <taxon>Pseudomonadati</taxon>
        <taxon>Pseudomonadota</taxon>
        <taxon>Betaproteobacteria</taxon>
        <taxon>Burkholderiales</taxon>
        <taxon>Alcaligenaceae</taxon>
        <taxon>Bordetella</taxon>
    </lineage>
</organism>
<dbReference type="Pfam" id="PF00440">
    <property type="entry name" value="TetR_N"/>
    <property type="match status" value="1"/>
</dbReference>
<dbReference type="SUPFAM" id="SSF46689">
    <property type="entry name" value="Homeodomain-like"/>
    <property type="match status" value="1"/>
</dbReference>
<name>A0A261S5T3_9BORD</name>
<evidence type="ECO:0000259" key="6">
    <source>
        <dbReference type="PROSITE" id="PS50977"/>
    </source>
</evidence>
<proteinExistence type="predicted"/>